<dbReference type="EMBL" id="JAJSOF020000003">
    <property type="protein sequence ID" value="KAJ4449685.1"/>
    <property type="molecule type" value="Genomic_DNA"/>
</dbReference>
<dbReference type="Proteomes" id="UP001148838">
    <property type="component" value="Unassembled WGS sequence"/>
</dbReference>
<gene>
    <name evidence="1" type="ORF">ANN_01089</name>
</gene>
<reference evidence="1 2" key="1">
    <citation type="journal article" date="2022" name="Allergy">
        <title>Genome assembly and annotation of Periplaneta americana reveal a comprehensive cockroach allergen profile.</title>
        <authorList>
            <person name="Wang L."/>
            <person name="Xiong Q."/>
            <person name="Saelim N."/>
            <person name="Wang L."/>
            <person name="Nong W."/>
            <person name="Wan A.T."/>
            <person name="Shi M."/>
            <person name="Liu X."/>
            <person name="Cao Q."/>
            <person name="Hui J.H.L."/>
            <person name="Sookrung N."/>
            <person name="Leung T.F."/>
            <person name="Tungtrongchitr A."/>
            <person name="Tsui S.K.W."/>
        </authorList>
    </citation>
    <scope>NUCLEOTIDE SEQUENCE [LARGE SCALE GENOMIC DNA]</scope>
    <source>
        <strain evidence="1">PWHHKU_190912</strain>
    </source>
</reference>
<evidence type="ECO:0000313" key="1">
    <source>
        <dbReference type="EMBL" id="KAJ4449685.1"/>
    </source>
</evidence>
<keyword evidence="2" id="KW-1185">Reference proteome</keyword>
<protein>
    <submittedName>
        <fullName evidence="1">Uncharacterized protein</fullName>
    </submittedName>
</protein>
<accession>A0ABQ8TWM7</accession>
<evidence type="ECO:0000313" key="2">
    <source>
        <dbReference type="Proteomes" id="UP001148838"/>
    </source>
</evidence>
<comment type="caution">
    <text evidence="1">The sequence shown here is derived from an EMBL/GenBank/DDBJ whole genome shotgun (WGS) entry which is preliminary data.</text>
</comment>
<proteinExistence type="predicted"/>
<name>A0ABQ8TWM7_PERAM</name>
<organism evidence="1 2">
    <name type="scientific">Periplaneta americana</name>
    <name type="common">American cockroach</name>
    <name type="synonym">Blatta americana</name>
    <dbReference type="NCBI Taxonomy" id="6978"/>
    <lineage>
        <taxon>Eukaryota</taxon>
        <taxon>Metazoa</taxon>
        <taxon>Ecdysozoa</taxon>
        <taxon>Arthropoda</taxon>
        <taxon>Hexapoda</taxon>
        <taxon>Insecta</taxon>
        <taxon>Pterygota</taxon>
        <taxon>Neoptera</taxon>
        <taxon>Polyneoptera</taxon>
        <taxon>Dictyoptera</taxon>
        <taxon>Blattodea</taxon>
        <taxon>Blattoidea</taxon>
        <taxon>Blattidae</taxon>
        <taxon>Blattinae</taxon>
        <taxon>Periplaneta</taxon>
    </lineage>
</organism>
<sequence length="78" mass="9016">MLRGVLTEVKILDISDRMVKSQTKSLRKLAQQTNISYTTAHKAVKQELNLYPYKVTVVLELKPADHETYSLLRVIPWC</sequence>